<accession>A0A3A8QUN1</accession>
<dbReference type="RefSeq" id="WP_121725159.1">
    <property type="nucleotide sequence ID" value="NZ_RAWM01000015.1"/>
</dbReference>
<protein>
    <submittedName>
        <fullName evidence="2">Phytoene/squalene synthase family protein</fullName>
    </submittedName>
</protein>
<dbReference type="SUPFAM" id="SSF48576">
    <property type="entry name" value="Terpenoid synthases"/>
    <property type="match status" value="1"/>
</dbReference>
<dbReference type="PROSITE" id="PS01045">
    <property type="entry name" value="SQUALEN_PHYTOEN_SYN_2"/>
    <property type="match status" value="1"/>
</dbReference>
<dbReference type="InterPro" id="IPR033904">
    <property type="entry name" value="Trans_IPPS_HH"/>
</dbReference>
<dbReference type="CDD" id="cd00683">
    <property type="entry name" value="Trans_IPPS_HH"/>
    <property type="match status" value="1"/>
</dbReference>
<evidence type="ECO:0000313" key="3">
    <source>
        <dbReference type="Proteomes" id="UP000282656"/>
    </source>
</evidence>
<dbReference type="Pfam" id="PF00494">
    <property type="entry name" value="SQS_PSY"/>
    <property type="match status" value="1"/>
</dbReference>
<keyword evidence="3" id="KW-1185">Reference proteome</keyword>
<dbReference type="SFLD" id="SFLDG01212">
    <property type="entry name" value="Phytoene_synthase_like"/>
    <property type="match status" value="1"/>
</dbReference>
<dbReference type="SFLD" id="SFLDS00005">
    <property type="entry name" value="Isoprenoid_Synthase_Type_I"/>
    <property type="match status" value="1"/>
</dbReference>
<proteinExistence type="predicted"/>
<dbReference type="GO" id="GO:0016117">
    <property type="term" value="P:carotenoid biosynthetic process"/>
    <property type="evidence" value="ECO:0007669"/>
    <property type="project" value="UniProtKB-ARBA"/>
</dbReference>
<organism evidence="2 3">
    <name type="scientific">Corallococcus interemptor</name>
    <dbReference type="NCBI Taxonomy" id="2316720"/>
    <lineage>
        <taxon>Bacteria</taxon>
        <taxon>Pseudomonadati</taxon>
        <taxon>Myxococcota</taxon>
        <taxon>Myxococcia</taxon>
        <taxon>Myxococcales</taxon>
        <taxon>Cystobacterineae</taxon>
        <taxon>Myxococcaceae</taxon>
        <taxon>Corallococcus</taxon>
    </lineage>
</organism>
<sequence length="346" mass="38311">MSVTASPALIEQGYQRARVVTRHHAKSFFFASYLLFGQRKKAAFALYAFCRRLDDLVDAGESALPGEAPMDLATRLARARERVAEVYLPLPELASKELGPPSARQPSADAPSPWDVSEFAALRHSIHHYRIPEQPFQDLISGMEMDLTKVRYDTWAELDLYCYRVAGVVGLMLTPVLGCEDARAVEPAADLGRAMQLTNILRDVREDLERGRVYLPSEELRAFGITGDDLRAGRVDAKWRDFMRFQIQRARAYYARAAAGVHYLTGFGSQRMVRLMGSIYGDILRDIEARDYDVFSGRAHTTTGRKLALTAKVFLNPRAALPEAAIALPASPAPVPLLPTGTGGSP</sequence>
<dbReference type="GO" id="GO:0004311">
    <property type="term" value="F:geranylgeranyl diphosphate synthase activity"/>
    <property type="evidence" value="ECO:0007669"/>
    <property type="project" value="InterPro"/>
</dbReference>
<dbReference type="SFLD" id="SFLDG01018">
    <property type="entry name" value="Squalene/Phytoene_Synthase_Lik"/>
    <property type="match status" value="1"/>
</dbReference>
<dbReference type="OrthoDB" id="9807580at2"/>
<dbReference type="EMBL" id="RAWM01000015">
    <property type="protein sequence ID" value="RKH71458.1"/>
    <property type="molecule type" value="Genomic_DNA"/>
</dbReference>
<dbReference type="InterPro" id="IPR044843">
    <property type="entry name" value="Trans_IPPS_bact-type"/>
</dbReference>
<dbReference type="Gene3D" id="1.10.600.10">
    <property type="entry name" value="Farnesyl Diphosphate Synthase"/>
    <property type="match status" value="1"/>
</dbReference>
<evidence type="ECO:0000313" key="2">
    <source>
        <dbReference type="EMBL" id="RKH71458.1"/>
    </source>
</evidence>
<dbReference type="PANTHER" id="PTHR31480">
    <property type="entry name" value="BIFUNCTIONAL LYCOPENE CYCLASE/PHYTOENE SYNTHASE"/>
    <property type="match status" value="1"/>
</dbReference>
<dbReference type="PROSITE" id="PS01044">
    <property type="entry name" value="SQUALEN_PHYTOEN_SYN_1"/>
    <property type="match status" value="1"/>
</dbReference>
<dbReference type="InterPro" id="IPR008949">
    <property type="entry name" value="Isoprenoid_synthase_dom_sf"/>
</dbReference>
<reference evidence="3" key="1">
    <citation type="submission" date="2018-09" db="EMBL/GenBank/DDBJ databases">
        <authorList>
            <person name="Livingstone P.G."/>
            <person name="Whitworth D.E."/>
        </authorList>
    </citation>
    <scope>NUCLEOTIDE SEQUENCE [LARGE SCALE GENOMIC DNA]</scope>
    <source>
        <strain evidence="3">AB047A</strain>
    </source>
</reference>
<keyword evidence="1" id="KW-0808">Transferase</keyword>
<dbReference type="GO" id="GO:0051996">
    <property type="term" value="F:squalene synthase [NAD(P)H] activity"/>
    <property type="evidence" value="ECO:0007669"/>
    <property type="project" value="InterPro"/>
</dbReference>
<dbReference type="InterPro" id="IPR019845">
    <property type="entry name" value="Squalene/phytoene_synthase_CS"/>
</dbReference>
<name>A0A3A8QUN1_9BACT</name>
<dbReference type="InterPro" id="IPR002060">
    <property type="entry name" value="Squ/phyt_synthse"/>
</dbReference>
<gene>
    <name evidence="2" type="ORF">D7X96_08045</name>
</gene>
<evidence type="ECO:0000256" key="1">
    <source>
        <dbReference type="ARBA" id="ARBA00022679"/>
    </source>
</evidence>
<dbReference type="AlphaFoldDB" id="A0A3A8QUN1"/>
<comment type="caution">
    <text evidence="2">The sequence shown here is derived from an EMBL/GenBank/DDBJ whole genome shotgun (WGS) entry which is preliminary data.</text>
</comment>
<dbReference type="Proteomes" id="UP000282656">
    <property type="component" value="Unassembled WGS sequence"/>
</dbReference>